<feature type="region of interest" description="Disordered" evidence="1">
    <location>
        <begin position="1"/>
        <end position="255"/>
    </location>
</feature>
<feature type="compositionally biased region" description="Acidic residues" evidence="1">
    <location>
        <begin position="167"/>
        <end position="180"/>
    </location>
</feature>
<feature type="compositionally biased region" description="Basic and acidic residues" evidence="1">
    <location>
        <begin position="45"/>
        <end position="56"/>
    </location>
</feature>
<protein>
    <recommendedName>
        <fullName evidence="2">BBC1/AIM3 cysteine proteinase-fold domain-containing protein</fullName>
    </recommendedName>
</protein>
<dbReference type="InterPro" id="IPR057402">
    <property type="entry name" value="AIM3_BBC1_C"/>
</dbReference>
<proteinExistence type="predicted"/>
<dbReference type="RefSeq" id="XP_007372623.1">
    <property type="nucleotide sequence ID" value="XM_007372561.1"/>
</dbReference>
<dbReference type="OrthoDB" id="207120at2759"/>
<name>G3AG72_SPAPN</name>
<dbReference type="Pfam" id="PF25459">
    <property type="entry name" value="AIM3_BBC1_C"/>
    <property type="match status" value="1"/>
</dbReference>
<dbReference type="GeneID" id="18872441"/>
<evidence type="ECO:0000313" key="3">
    <source>
        <dbReference type="EMBL" id="EGW35211.1"/>
    </source>
</evidence>
<dbReference type="eggNOG" id="ENOG502QQMM">
    <property type="taxonomic scope" value="Eukaryota"/>
</dbReference>
<dbReference type="AlphaFoldDB" id="G3AG72"/>
<dbReference type="PRINTS" id="PR01217">
    <property type="entry name" value="PRICHEXTENSN"/>
</dbReference>
<sequence>METEGTGYDADIDLSDISKPNEATIVRPPSPAKSIDATDVDAEELESRETLEDKTQPDSVPPFPTTSVPPPVPVSERPPPPPVPIPVPERALPPPVPSSERPPPPPVPVAERAAPPPIPVGIPPIPAAAPPVPGAAPPVPGAAPPVPGAAPPIPGAAPPVPPTGDFAYEDEDSSSSDEEGNASLTEVAHPHDQPLRSQTLGVPPVPPPSNIPPIIPPVPRRANTEAIPQLAKAPSGLDARSSLDSSRNRALKGSNTDLGQTQAEACHQQIENELANLQSSSNWWVRGELPDCLSSKIGSELIFEIDSNTVAKRGKRTIEYKDYYILFYDLSQLVFELAFETQDPKGTILLVNYFVKPVPIIRKDLLDRYHKQFGGAIVSRASQFLGTKINDDLVNQVFDDVNANKSLIPVIGNKSYGVTVYKNFNNSNVSKLDDIRAGDILWVKNGKFTTHKGIMGGKSITLGDGPENIYSAIIYEYDSKKDKFKVFERDGSGQIKKENYKIG</sequence>
<dbReference type="KEGG" id="spaa:SPAPADRAFT_58411"/>
<dbReference type="HOGENOM" id="CLU_045854_2_0_1"/>
<gene>
    <name evidence="3" type="ORF">SPAPADRAFT_58411</name>
</gene>
<accession>G3AG72</accession>
<keyword evidence="4" id="KW-1185">Reference proteome</keyword>
<dbReference type="Proteomes" id="UP000000709">
    <property type="component" value="Unassembled WGS sequence"/>
</dbReference>
<organism evidence="4">
    <name type="scientific">Spathaspora passalidarum (strain NRRL Y-27907 / 11-Y1)</name>
    <dbReference type="NCBI Taxonomy" id="619300"/>
    <lineage>
        <taxon>Eukaryota</taxon>
        <taxon>Fungi</taxon>
        <taxon>Dikarya</taxon>
        <taxon>Ascomycota</taxon>
        <taxon>Saccharomycotina</taxon>
        <taxon>Pichiomycetes</taxon>
        <taxon>Debaryomycetaceae</taxon>
        <taxon>Spathaspora</taxon>
    </lineage>
</organism>
<dbReference type="InParanoid" id="G3AG72"/>
<reference evidence="3 4" key="1">
    <citation type="journal article" date="2011" name="Proc. Natl. Acad. Sci. U.S.A.">
        <title>Comparative genomics of xylose-fermenting fungi for enhanced biofuel production.</title>
        <authorList>
            <person name="Wohlbach D.J."/>
            <person name="Kuo A."/>
            <person name="Sato T.K."/>
            <person name="Potts K.M."/>
            <person name="Salamov A.A."/>
            <person name="LaButti K.M."/>
            <person name="Sun H."/>
            <person name="Clum A."/>
            <person name="Pangilinan J.L."/>
            <person name="Lindquist E.A."/>
            <person name="Lucas S."/>
            <person name="Lapidus A."/>
            <person name="Jin M."/>
            <person name="Gunawan C."/>
            <person name="Balan V."/>
            <person name="Dale B.E."/>
            <person name="Jeffries T.W."/>
            <person name="Zinkel R."/>
            <person name="Barry K.W."/>
            <person name="Grigoriev I.V."/>
            <person name="Gasch A.P."/>
        </authorList>
    </citation>
    <scope>NUCLEOTIDE SEQUENCE [LARGE SCALE GENOMIC DNA]</scope>
    <source>
        <strain evidence="4">NRRL Y-27907 / 11-Y1</strain>
    </source>
</reference>
<feature type="compositionally biased region" description="Pro residues" evidence="1">
    <location>
        <begin position="59"/>
        <end position="162"/>
    </location>
</feature>
<dbReference type="STRING" id="619300.G3AG72"/>
<evidence type="ECO:0000256" key="1">
    <source>
        <dbReference type="SAM" id="MobiDB-lite"/>
    </source>
</evidence>
<dbReference type="EMBL" id="GL996499">
    <property type="protein sequence ID" value="EGW35211.1"/>
    <property type="molecule type" value="Genomic_DNA"/>
</dbReference>
<feature type="compositionally biased region" description="Pro residues" evidence="1">
    <location>
        <begin position="203"/>
        <end position="219"/>
    </location>
</feature>
<evidence type="ECO:0000313" key="4">
    <source>
        <dbReference type="Proteomes" id="UP000000709"/>
    </source>
</evidence>
<feature type="domain" description="BBC1/AIM3 cysteine proteinase-fold" evidence="2">
    <location>
        <begin position="357"/>
        <end position="501"/>
    </location>
</feature>
<evidence type="ECO:0000259" key="2">
    <source>
        <dbReference type="Pfam" id="PF25459"/>
    </source>
</evidence>
<feature type="non-terminal residue" evidence="3">
    <location>
        <position position="503"/>
    </location>
</feature>
<dbReference type="OMA" id="FAYEDED"/>